<dbReference type="InterPro" id="IPR008775">
    <property type="entry name" value="Phytyl_CoA_dOase-like"/>
</dbReference>
<accession>A0A7W7K4B8</accession>
<evidence type="ECO:0000313" key="2">
    <source>
        <dbReference type="Proteomes" id="UP000575241"/>
    </source>
</evidence>
<dbReference type="Pfam" id="PF05721">
    <property type="entry name" value="PhyH"/>
    <property type="match status" value="1"/>
</dbReference>
<evidence type="ECO:0000313" key="1">
    <source>
        <dbReference type="EMBL" id="MBB4840806.1"/>
    </source>
</evidence>
<comment type="caution">
    <text evidence="1">The sequence shown here is derived from an EMBL/GenBank/DDBJ whole genome shotgun (WGS) entry which is preliminary data.</text>
</comment>
<dbReference type="PANTHER" id="PTHR31630:SF6">
    <property type="entry name" value="PHYTANOYL-COA DIOXYGENASE-RELATED"/>
    <property type="match status" value="1"/>
</dbReference>
<dbReference type="AlphaFoldDB" id="A0A7W7K4B8"/>
<dbReference type="SUPFAM" id="SSF51197">
    <property type="entry name" value="Clavaminate synthase-like"/>
    <property type="match status" value="1"/>
</dbReference>
<proteinExistence type="predicted"/>
<gene>
    <name evidence="1" type="ORF">HNP52_003903</name>
</gene>
<dbReference type="PANTHER" id="PTHR31630">
    <property type="entry name" value="PHYTANOYL-COA DIOXYGENASE-RELATED-RELATED"/>
    <property type="match status" value="1"/>
</dbReference>
<name>A0A7W7K4B8_9SPHN</name>
<sequence length="330" mass="36721">MADVEPALFPVIRGLHTYWQRKTRHLAAPPEDWLADKLLLDLLGLGTEQAIQYLAAESPDFDGFCRWILATAGSPEPLEIARFHAALDGAPPPPAVAARLAAIDAMPDTLDATHLAHWEEHGYVVLHDAVTPEEAEAAATLLWETVGADPSDPATWYSARSQGMMVQLFQHPALEAVRRSPRVHKAFAQLWGTSDLWRRVDRMSFNAPLRARQAFVPPRLHWDVSLVPPIAFATQGVLYLSDTSEDQGAFELVPGFHHELLDWLDGLGDADPRKIDLSDRAVRIPGRAGDLIIWRHDLPHGASPNTTDRPRLAQYVNFYAASMGIQPEWR</sequence>
<evidence type="ECO:0008006" key="3">
    <source>
        <dbReference type="Google" id="ProtNLM"/>
    </source>
</evidence>
<organism evidence="1 2">
    <name type="scientific">Sphingomonas kyeonggiensis</name>
    <dbReference type="NCBI Taxonomy" id="1268553"/>
    <lineage>
        <taxon>Bacteria</taxon>
        <taxon>Pseudomonadati</taxon>
        <taxon>Pseudomonadota</taxon>
        <taxon>Alphaproteobacteria</taxon>
        <taxon>Sphingomonadales</taxon>
        <taxon>Sphingomonadaceae</taxon>
        <taxon>Sphingomonas</taxon>
    </lineage>
</organism>
<dbReference type="Gene3D" id="2.60.120.620">
    <property type="entry name" value="q2cbj1_9rhob like domain"/>
    <property type="match status" value="1"/>
</dbReference>
<dbReference type="RefSeq" id="WP_184169461.1">
    <property type="nucleotide sequence ID" value="NZ_JACHLN010000004.1"/>
</dbReference>
<dbReference type="EMBL" id="JACHLN010000004">
    <property type="protein sequence ID" value="MBB4840806.1"/>
    <property type="molecule type" value="Genomic_DNA"/>
</dbReference>
<keyword evidence="2" id="KW-1185">Reference proteome</keyword>
<dbReference type="Proteomes" id="UP000575241">
    <property type="component" value="Unassembled WGS sequence"/>
</dbReference>
<reference evidence="1 2" key="1">
    <citation type="submission" date="2020-08" db="EMBL/GenBank/DDBJ databases">
        <title>Functional genomics of gut bacteria from endangered species of beetles.</title>
        <authorList>
            <person name="Carlos-Shanley C."/>
        </authorList>
    </citation>
    <scope>NUCLEOTIDE SEQUENCE [LARGE SCALE GENOMIC DNA]</scope>
    <source>
        <strain evidence="1 2">S00224</strain>
    </source>
</reference>
<dbReference type="GO" id="GO:0016706">
    <property type="term" value="F:2-oxoglutarate-dependent dioxygenase activity"/>
    <property type="evidence" value="ECO:0007669"/>
    <property type="project" value="UniProtKB-ARBA"/>
</dbReference>
<protein>
    <recommendedName>
        <fullName evidence="3">Phytanoyl-CoA dioxygenase</fullName>
    </recommendedName>
</protein>